<proteinExistence type="predicted"/>
<evidence type="ECO:0000256" key="1">
    <source>
        <dbReference type="ARBA" id="ARBA00023224"/>
    </source>
</evidence>
<dbReference type="Pfam" id="PF00015">
    <property type="entry name" value="MCPsignal"/>
    <property type="match status" value="1"/>
</dbReference>
<evidence type="ECO:0000313" key="7">
    <source>
        <dbReference type="Proteomes" id="UP000201169"/>
    </source>
</evidence>
<dbReference type="Gene3D" id="1.10.287.950">
    <property type="entry name" value="Methyl-accepting chemotaxis protein"/>
    <property type="match status" value="1"/>
</dbReference>
<dbReference type="InterPro" id="IPR024478">
    <property type="entry name" value="HlyB_4HB_MCP"/>
</dbReference>
<accession>A0A222MUV0</accession>
<dbReference type="RefSeq" id="WP_094324620.1">
    <property type="nucleotide sequence ID" value="NZ_CP022347.1"/>
</dbReference>
<dbReference type="PROSITE" id="PS50111">
    <property type="entry name" value="CHEMOTAXIS_TRANSDUC_2"/>
    <property type="match status" value="1"/>
</dbReference>
<dbReference type="Pfam" id="PF12729">
    <property type="entry name" value="4HB_MCP_1"/>
    <property type="match status" value="1"/>
</dbReference>
<dbReference type="GO" id="GO:0016020">
    <property type="term" value="C:membrane"/>
    <property type="evidence" value="ECO:0007669"/>
    <property type="project" value="InterPro"/>
</dbReference>
<evidence type="ECO:0000313" key="6">
    <source>
        <dbReference type="EMBL" id="ASQ29824.1"/>
    </source>
</evidence>
<sequence>MKSKGLSISAKLYLGFTCMIAIIVAVAGFSVLRIMFLDETLQTATNINSVISRQAINFRGSVHDRSILIRDAAIISNDPADLDKTLQDIRKLEEDYDKADVEFAKFIQKGMLNSQEKAMYDDINAIKKETMDTYAKIIELIKNSDKQGADELILQKAREQFINWLASINKVIDHYESKNQQLTNNALELISSFIPIMSIIIVLALILSFVIAFFIVRYIKHSVGGEPSYVKAVIAEVASGNLRIDIQSKFNDSILDSVKKMQAQLRETVQKIFSLANLINQRVDVVTDVFNNAQNATTTQSDLSLQSAKSINKLVDKTRAISKMTDETEQNSKNTKQICEESMISVQETAQGMETVAQSSTKTSEQISFLTEQAQTIGASTELISEITDQTNLLALNAAIEAARAGEIGRGFAVVADEIRALADKTGAATNQITAINQKIQEETVATAQAIEQSIPLIMQGKDLSDKMRDNMELILKQTNDSLLKAEEVNNEVAEQIKLLEEIEAMVNKNADISVQTQNTITQNRQTTQDLKDIARNLQQEVKLFKL</sequence>
<protein>
    <submittedName>
        <fullName evidence="6">4HB_MCP sensor-containing MCP-domain signal transduction protein</fullName>
    </submittedName>
</protein>
<dbReference type="AlphaFoldDB" id="A0A222MUV0"/>
<feature type="domain" description="Methyl-accepting transducer" evidence="5">
    <location>
        <begin position="275"/>
        <end position="511"/>
    </location>
</feature>
<dbReference type="GO" id="GO:0007165">
    <property type="term" value="P:signal transduction"/>
    <property type="evidence" value="ECO:0007669"/>
    <property type="project" value="UniProtKB-KW"/>
</dbReference>
<dbReference type="PANTHER" id="PTHR32089">
    <property type="entry name" value="METHYL-ACCEPTING CHEMOTAXIS PROTEIN MCPB"/>
    <property type="match status" value="1"/>
</dbReference>
<keyword evidence="4" id="KW-0472">Membrane</keyword>
<name>A0A222MUV0_9BACT</name>
<keyword evidence="3" id="KW-0175">Coiled coil</keyword>
<dbReference type="InterPro" id="IPR047347">
    <property type="entry name" value="YvaQ-like_sensor"/>
</dbReference>
<feature type="coiled-coil region" evidence="3">
    <location>
        <begin position="476"/>
        <end position="506"/>
    </location>
</feature>
<evidence type="ECO:0000256" key="2">
    <source>
        <dbReference type="PROSITE-ProRule" id="PRU00284"/>
    </source>
</evidence>
<reference evidence="6 7" key="1">
    <citation type="submission" date="2017-07" db="EMBL/GenBank/DDBJ databases">
        <title>Analysis of two Campylobacter avium genomes and identification of a novel hippuricase gene.</title>
        <authorList>
            <person name="Miller W.G."/>
            <person name="Chapman M.H."/>
            <person name="Yee E."/>
            <person name="Revez J."/>
            <person name="Bono J.L."/>
            <person name="Rossi M."/>
        </authorList>
    </citation>
    <scope>NUCLEOTIDE SEQUENCE [LARGE SCALE GENOMIC DNA]</scope>
    <source>
        <strain evidence="6 7">LMG 24591</strain>
    </source>
</reference>
<keyword evidence="4" id="KW-1133">Transmembrane helix</keyword>
<dbReference type="Proteomes" id="UP000201169">
    <property type="component" value="Chromosome"/>
</dbReference>
<dbReference type="SUPFAM" id="SSF58104">
    <property type="entry name" value="Methyl-accepting chemotaxis protein (MCP) signaling domain"/>
    <property type="match status" value="1"/>
</dbReference>
<feature type="transmembrane region" description="Helical" evidence="4">
    <location>
        <begin position="12"/>
        <end position="36"/>
    </location>
</feature>
<dbReference type="CDD" id="cd19411">
    <property type="entry name" value="MCP2201-like_sensor"/>
    <property type="match status" value="1"/>
</dbReference>
<dbReference type="InterPro" id="IPR004089">
    <property type="entry name" value="MCPsignal_dom"/>
</dbReference>
<feature type="coiled-coil region" evidence="3">
    <location>
        <begin position="82"/>
        <end position="109"/>
    </location>
</feature>
<dbReference type="EMBL" id="CP022347">
    <property type="protein sequence ID" value="ASQ29824.1"/>
    <property type="molecule type" value="Genomic_DNA"/>
</dbReference>
<organism evidence="6 7">
    <name type="scientific">Campylobacter avium LMG 24591</name>
    <dbReference type="NCBI Taxonomy" id="522484"/>
    <lineage>
        <taxon>Bacteria</taxon>
        <taxon>Pseudomonadati</taxon>
        <taxon>Campylobacterota</taxon>
        <taxon>Epsilonproteobacteria</taxon>
        <taxon>Campylobacterales</taxon>
        <taxon>Campylobacteraceae</taxon>
        <taxon>Campylobacter</taxon>
    </lineage>
</organism>
<dbReference type="KEGG" id="cavi:CAV_0152"/>
<dbReference type="OrthoDB" id="5441488at2"/>
<gene>
    <name evidence="6" type="ORF">CAV_0152</name>
</gene>
<keyword evidence="4" id="KW-0812">Transmembrane</keyword>
<keyword evidence="7" id="KW-1185">Reference proteome</keyword>
<evidence type="ECO:0000256" key="3">
    <source>
        <dbReference type="SAM" id="Coils"/>
    </source>
</evidence>
<evidence type="ECO:0000256" key="4">
    <source>
        <dbReference type="SAM" id="Phobius"/>
    </source>
</evidence>
<evidence type="ECO:0000259" key="5">
    <source>
        <dbReference type="PROSITE" id="PS50111"/>
    </source>
</evidence>
<keyword evidence="1 2" id="KW-0807">Transducer</keyword>
<dbReference type="PANTHER" id="PTHR32089:SF112">
    <property type="entry name" value="LYSOZYME-LIKE PROTEIN-RELATED"/>
    <property type="match status" value="1"/>
</dbReference>
<feature type="transmembrane region" description="Helical" evidence="4">
    <location>
        <begin position="193"/>
        <end position="216"/>
    </location>
</feature>
<dbReference type="SMART" id="SM00283">
    <property type="entry name" value="MA"/>
    <property type="match status" value="1"/>
</dbReference>